<dbReference type="Proteomes" id="UP000278807">
    <property type="component" value="Unassembled WGS sequence"/>
</dbReference>
<keyword evidence="2" id="KW-0812">Transmembrane</keyword>
<sequence length="315" mass="35151">MHATSIPRSQQKSPLVREAAKPRRCDEIDVQQSRNGLLKLTKSTQFLKFPSYFRFAYFVKQSTGILSIFILPFQSSRLDMDGVEAIVTPDEATPIIPGCVYSVKAMPVKPFSSDPGLGRKALSLCESLTDFLEQDERLTVFTSPSVDIDAANDTSIFLLKNSDRLHFTLQMSAFSETAILPTYSPYLSTNSRCILTGILLHEFPSGSAIADEFLTALEGVPALQNATGDDKISSIFAIYSEENEEVYFVLCTHDAVTPLALINASNKLHYSRHQACRVKLSLVGAIVVFRVFIYSLVVYWLGKELYVSEWLRTHV</sequence>
<dbReference type="WBParaSite" id="HNAJ_0000542201-mRNA-1">
    <property type="protein sequence ID" value="HNAJ_0000542201-mRNA-1"/>
    <property type="gene ID" value="HNAJ_0000542201"/>
</dbReference>
<dbReference type="OrthoDB" id="6279699at2759"/>
<dbReference type="AlphaFoldDB" id="A0A0R3TED3"/>
<evidence type="ECO:0000313" key="4">
    <source>
        <dbReference type="Proteomes" id="UP000278807"/>
    </source>
</evidence>
<evidence type="ECO:0000256" key="2">
    <source>
        <dbReference type="SAM" id="Phobius"/>
    </source>
</evidence>
<keyword evidence="4" id="KW-1185">Reference proteome</keyword>
<dbReference type="EMBL" id="UZAE01004615">
    <property type="protein sequence ID" value="VDO01280.1"/>
    <property type="molecule type" value="Genomic_DNA"/>
</dbReference>
<keyword evidence="2" id="KW-0472">Membrane</keyword>
<name>A0A0R3TED3_RODNA</name>
<dbReference type="STRING" id="102285.A0A0R3TED3"/>
<evidence type="ECO:0000256" key="1">
    <source>
        <dbReference type="SAM" id="MobiDB-lite"/>
    </source>
</evidence>
<reference evidence="3 4" key="2">
    <citation type="submission" date="2018-11" db="EMBL/GenBank/DDBJ databases">
        <authorList>
            <consortium name="Pathogen Informatics"/>
        </authorList>
    </citation>
    <scope>NUCLEOTIDE SEQUENCE [LARGE SCALE GENOMIC DNA]</scope>
</reference>
<keyword evidence="2" id="KW-1133">Transmembrane helix</keyword>
<feature type="region of interest" description="Disordered" evidence="1">
    <location>
        <begin position="1"/>
        <end position="20"/>
    </location>
</feature>
<evidence type="ECO:0000313" key="3">
    <source>
        <dbReference type="EMBL" id="VDO01280.1"/>
    </source>
</evidence>
<reference evidence="5" key="1">
    <citation type="submission" date="2017-02" db="UniProtKB">
        <authorList>
            <consortium name="WormBaseParasite"/>
        </authorList>
    </citation>
    <scope>IDENTIFICATION</scope>
</reference>
<protein>
    <submittedName>
        <fullName evidence="5">SET domain-containing protein</fullName>
    </submittedName>
</protein>
<gene>
    <name evidence="3" type="ORF">HNAJ_LOCUS5420</name>
</gene>
<evidence type="ECO:0000313" key="5">
    <source>
        <dbReference type="WBParaSite" id="HNAJ_0000542201-mRNA-1"/>
    </source>
</evidence>
<feature type="compositionally biased region" description="Polar residues" evidence="1">
    <location>
        <begin position="1"/>
        <end position="13"/>
    </location>
</feature>
<organism evidence="5">
    <name type="scientific">Rodentolepis nana</name>
    <name type="common">Dwarf tapeworm</name>
    <name type="synonym">Hymenolepis nana</name>
    <dbReference type="NCBI Taxonomy" id="102285"/>
    <lineage>
        <taxon>Eukaryota</taxon>
        <taxon>Metazoa</taxon>
        <taxon>Spiralia</taxon>
        <taxon>Lophotrochozoa</taxon>
        <taxon>Platyhelminthes</taxon>
        <taxon>Cestoda</taxon>
        <taxon>Eucestoda</taxon>
        <taxon>Cyclophyllidea</taxon>
        <taxon>Hymenolepididae</taxon>
        <taxon>Rodentolepis</taxon>
    </lineage>
</organism>
<accession>A0A0R3TED3</accession>
<feature type="transmembrane region" description="Helical" evidence="2">
    <location>
        <begin position="280"/>
        <end position="302"/>
    </location>
</feature>
<proteinExistence type="predicted"/>